<gene>
    <name evidence="2" type="ORF">KP001_02740</name>
</gene>
<dbReference type="NCBIfam" id="TIGR02532">
    <property type="entry name" value="IV_pilin_GFxxxE"/>
    <property type="match status" value="1"/>
</dbReference>
<keyword evidence="3" id="KW-1185">Reference proteome</keyword>
<evidence type="ECO:0000313" key="3">
    <source>
        <dbReference type="Proteomes" id="UP000683559"/>
    </source>
</evidence>
<reference evidence="2 3" key="1">
    <citation type="submission" date="2021-06" db="EMBL/GenBank/DDBJ databases">
        <title>Gemonas diversity in paddy soil.</title>
        <authorList>
            <person name="Liu G."/>
        </authorList>
    </citation>
    <scope>NUCLEOTIDE SEQUENCE [LARGE SCALE GENOMIC DNA]</scope>
    <source>
        <strain evidence="2 3">RG2</strain>
    </source>
</reference>
<keyword evidence="1" id="KW-0472">Membrane</keyword>
<dbReference type="PROSITE" id="PS00409">
    <property type="entry name" value="PROKAR_NTER_METHYL"/>
    <property type="match status" value="1"/>
</dbReference>
<dbReference type="RefSeq" id="WP_217288063.1">
    <property type="nucleotide sequence ID" value="NZ_CP077683.1"/>
</dbReference>
<keyword evidence="1" id="KW-1133">Transmembrane helix</keyword>
<sequence length="386" mass="42442">MSGLRTARGYTLVELIVVMLIFAVVMSLISISFSNIVRSAGQLGRRVETDIGGLIGLELMRGDLELGGFGLPYTVPPGVAYTEARDDLLFVPGYPGAKPSTYNDAGPPAAFRVGSNAGFNGSDYLVVKGTPLGDRSVCRSWCYLNFSGVTRPSRVEPELKIGDRDRAVVLRTGVGADGRPVRDLVVSGSNFTFFLDNKPDQDFAPKQRSDSYLVYGVAGKTDGGAWLNFPFNRSDYYINRKPDGSQLCNRGTGTLYKTTVDQQGGSVKYPLLDCAADMQVVLYMDSNLDGAVDYHTDTAGADVSADDLREQLKEIRVYIMAQEGKRDPGYQYPVRDAERAIVVGDPELDDYLAHVWTARGMSATFGPDWRNYRWKLYTIVVRPKNL</sequence>
<organism evidence="2 3">
    <name type="scientific">Geomonas subterranea</name>
    <dbReference type="NCBI Taxonomy" id="2847989"/>
    <lineage>
        <taxon>Bacteria</taxon>
        <taxon>Pseudomonadati</taxon>
        <taxon>Thermodesulfobacteriota</taxon>
        <taxon>Desulfuromonadia</taxon>
        <taxon>Geobacterales</taxon>
        <taxon>Geobacteraceae</taxon>
        <taxon>Geomonas</taxon>
    </lineage>
</organism>
<proteinExistence type="predicted"/>
<dbReference type="Proteomes" id="UP000683559">
    <property type="component" value="Chromosome"/>
</dbReference>
<accession>A0ABX8LJF6</accession>
<keyword evidence="1" id="KW-0812">Transmembrane</keyword>
<dbReference type="InterPro" id="IPR012902">
    <property type="entry name" value="N_methyl_site"/>
</dbReference>
<dbReference type="Pfam" id="PF07963">
    <property type="entry name" value="N_methyl"/>
    <property type="match status" value="1"/>
</dbReference>
<evidence type="ECO:0000313" key="2">
    <source>
        <dbReference type="EMBL" id="QXE91481.1"/>
    </source>
</evidence>
<evidence type="ECO:0000256" key="1">
    <source>
        <dbReference type="SAM" id="Phobius"/>
    </source>
</evidence>
<dbReference type="EMBL" id="CP077683">
    <property type="protein sequence ID" value="QXE91481.1"/>
    <property type="molecule type" value="Genomic_DNA"/>
</dbReference>
<protein>
    <submittedName>
        <fullName evidence="2">Type II secretion system GspH family protein</fullName>
    </submittedName>
</protein>
<name>A0ABX8LJF6_9BACT</name>
<feature type="transmembrane region" description="Helical" evidence="1">
    <location>
        <begin position="12"/>
        <end position="33"/>
    </location>
</feature>